<accession>A0ABS6L1T5</accession>
<keyword evidence="7 8" id="KW-0472">Membrane</keyword>
<evidence type="ECO:0000256" key="8">
    <source>
        <dbReference type="RuleBase" id="RU363032"/>
    </source>
</evidence>
<keyword evidence="11" id="KW-1185">Reference proteome</keyword>
<comment type="similarity">
    <text evidence="8">Belongs to the binding-protein-dependent transport system permease family.</text>
</comment>
<evidence type="ECO:0000256" key="4">
    <source>
        <dbReference type="ARBA" id="ARBA00022519"/>
    </source>
</evidence>
<feature type="transmembrane region" description="Helical" evidence="8">
    <location>
        <begin position="150"/>
        <end position="169"/>
    </location>
</feature>
<keyword evidence="6 8" id="KW-1133">Transmembrane helix</keyword>
<name>A0ABS6L1T5_9GAMM</name>
<keyword evidence="5 8" id="KW-0812">Transmembrane</keyword>
<proteinExistence type="inferred from homology"/>
<protein>
    <submittedName>
        <fullName evidence="10">ABC transporter permease</fullName>
    </submittedName>
</protein>
<organism evidence="10 11">
    <name type="scientific">Rahnella perminowiae</name>
    <dbReference type="NCBI Taxonomy" id="2816244"/>
    <lineage>
        <taxon>Bacteria</taxon>
        <taxon>Pseudomonadati</taxon>
        <taxon>Pseudomonadota</taxon>
        <taxon>Gammaproteobacteria</taxon>
        <taxon>Enterobacterales</taxon>
        <taxon>Yersiniaceae</taxon>
        <taxon>Rahnella</taxon>
    </lineage>
</organism>
<dbReference type="InterPro" id="IPR050366">
    <property type="entry name" value="BP-dependent_transpt_permease"/>
</dbReference>
<feature type="transmembrane region" description="Helical" evidence="8">
    <location>
        <begin position="123"/>
        <end position="144"/>
    </location>
</feature>
<dbReference type="PANTHER" id="PTHR43386">
    <property type="entry name" value="OLIGOPEPTIDE TRANSPORT SYSTEM PERMEASE PROTEIN APPC"/>
    <property type="match status" value="1"/>
</dbReference>
<dbReference type="PANTHER" id="PTHR43386:SF1">
    <property type="entry name" value="D,D-DIPEPTIDE TRANSPORT SYSTEM PERMEASE PROTEIN DDPC-RELATED"/>
    <property type="match status" value="1"/>
</dbReference>
<dbReference type="InterPro" id="IPR035906">
    <property type="entry name" value="MetI-like_sf"/>
</dbReference>
<dbReference type="Proteomes" id="UP000699865">
    <property type="component" value="Unassembled WGS sequence"/>
</dbReference>
<evidence type="ECO:0000313" key="10">
    <source>
        <dbReference type="EMBL" id="MBU9835457.1"/>
    </source>
</evidence>
<gene>
    <name evidence="10" type="ORF">J1786_11630</name>
</gene>
<feature type="transmembrane region" description="Helical" evidence="8">
    <location>
        <begin position="254"/>
        <end position="277"/>
    </location>
</feature>
<feature type="transmembrane region" description="Helical" evidence="8">
    <location>
        <begin position="21"/>
        <end position="48"/>
    </location>
</feature>
<keyword evidence="4" id="KW-0997">Cell inner membrane</keyword>
<dbReference type="RefSeq" id="WP_129951625.1">
    <property type="nucleotide sequence ID" value="NZ_JAFMOS010000612.1"/>
</dbReference>
<dbReference type="PROSITE" id="PS50928">
    <property type="entry name" value="ABC_TM1"/>
    <property type="match status" value="1"/>
</dbReference>
<keyword evidence="3" id="KW-1003">Cell membrane</keyword>
<dbReference type="Pfam" id="PF12911">
    <property type="entry name" value="OppC_N"/>
    <property type="match status" value="1"/>
</dbReference>
<dbReference type="SUPFAM" id="SSF161098">
    <property type="entry name" value="MetI-like"/>
    <property type="match status" value="1"/>
</dbReference>
<evidence type="ECO:0000256" key="7">
    <source>
        <dbReference type="ARBA" id="ARBA00023136"/>
    </source>
</evidence>
<dbReference type="InterPro" id="IPR000515">
    <property type="entry name" value="MetI-like"/>
</dbReference>
<comment type="subcellular location">
    <subcellularLocation>
        <location evidence="1">Cell inner membrane</location>
        <topology evidence="1">Multi-pass membrane protein</topology>
    </subcellularLocation>
    <subcellularLocation>
        <location evidence="8">Cell membrane</location>
        <topology evidence="8">Multi-pass membrane protein</topology>
    </subcellularLocation>
</comment>
<sequence length="288" mass="31516">MSAVITQLPRRKPRTLRFFRWLWRHPAVALGGFIVSLIVLMGLFAPLIVRHDPYAQDLIDTLLSPSADHWFGTDDYGRDIFARVIYGARISIIEVVLSVGLAMIIGIPLGIIAGMAGRYTDMIIMWFMDMLFAFPGIVLAILVVSILGGGLVNLLIAISLFAIPVYARLSRNLTLGLKQMEYVEAAQALGLSNYRIIVHYILRNAIGPIIVQSTLTAGTVILAAASLSFLGLGVQPPMPEWGTMMSDGRNFLGINIYLSLFPGLAIMLTVLGFNVLGDGLRDLLDTRS</sequence>
<evidence type="ECO:0000256" key="5">
    <source>
        <dbReference type="ARBA" id="ARBA00022692"/>
    </source>
</evidence>
<evidence type="ECO:0000256" key="1">
    <source>
        <dbReference type="ARBA" id="ARBA00004429"/>
    </source>
</evidence>
<dbReference type="Gene3D" id="1.10.3720.10">
    <property type="entry name" value="MetI-like"/>
    <property type="match status" value="1"/>
</dbReference>
<dbReference type="Pfam" id="PF00528">
    <property type="entry name" value="BPD_transp_1"/>
    <property type="match status" value="1"/>
</dbReference>
<keyword evidence="2 8" id="KW-0813">Transport</keyword>
<evidence type="ECO:0000259" key="9">
    <source>
        <dbReference type="PROSITE" id="PS50928"/>
    </source>
</evidence>
<evidence type="ECO:0000313" key="11">
    <source>
        <dbReference type="Proteomes" id="UP000699865"/>
    </source>
</evidence>
<dbReference type="EMBL" id="JAFMOU010000067">
    <property type="protein sequence ID" value="MBU9835457.1"/>
    <property type="molecule type" value="Genomic_DNA"/>
</dbReference>
<dbReference type="InterPro" id="IPR025966">
    <property type="entry name" value="OppC_N"/>
</dbReference>
<dbReference type="CDD" id="cd06261">
    <property type="entry name" value="TM_PBP2"/>
    <property type="match status" value="1"/>
</dbReference>
<evidence type="ECO:0000256" key="2">
    <source>
        <dbReference type="ARBA" id="ARBA00022448"/>
    </source>
</evidence>
<feature type="transmembrane region" description="Helical" evidence="8">
    <location>
        <begin position="209"/>
        <end position="234"/>
    </location>
</feature>
<reference evidence="10 11" key="1">
    <citation type="submission" date="2021-03" db="EMBL/GenBank/DDBJ databases">
        <title>Five novel Rahnella species.</title>
        <authorList>
            <person name="Brady C."/>
            <person name="Asselin J."/>
            <person name="Beer S."/>
            <person name="Bruberg M.B."/>
            <person name="Crampton B."/>
            <person name="Venter S."/>
            <person name="Arnold D."/>
            <person name="Denman S."/>
        </authorList>
    </citation>
    <scope>NUCLEOTIDE SEQUENCE [LARGE SCALE GENOMIC DNA]</scope>
    <source>
        <strain evidence="10 11">L72c</strain>
    </source>
</reference>
<evidence type="ECO:0000256" key="3">
    <source>
        <dbReference type="ARBA" id="ARBA00022475"/>
    </source>
</evidence>
<feature type="domain" description="ABC transmembrane type-1" evidence="9">
    <location>
        <begin position="88"/>
        <end position="277"/>
    </location>
</feature>
<feature type="transmembrane region" description="Helical" evidence="8">
    <location>
        <begin position="90"/>
        <end position="111"/>
    </location>
</feature>
<comment type="caution">
    <text evidence="10">The sequence shown here is derived from an EMBL/GenBank/DDBJ whole genome shotgun (WGS) entry which is preliminary data.</text>
</comment>
<evidence type="ECO:0000256" key="6">
    <source>
        <dbReference type="ARBA" id="ARBA00022989"/>
    </source>
</evidence>